<name>A0ABQ8SD20_PERAM</name>
<protein>
    <recommendedName>
        <fullName evidence="3">Transposase</fullName>
    </recommendedName>
</protein>
<comment type="caution">
    <text evidence="1">The sequence shown here is derived from an EMBL/GenBank/DDBJ whole genome shotgun (WGS) entry which is preliminary data.</text>
</comment>
<dbReference type="Proteomes" id="UP001148838">
    <property type="component" value="Unassembled WGS sequence"/>
</dbReference>
<keyword evidence="2" id="KW-1185">Reference proteome</keyword>
<organism evidence="1 2">
    <name type="scientific">Periplaneta americana</name>
    <name type="common">American cockroach</name>
    <name type="synonym">Blatta americana</name>
    <dbReference type="NCBI Taxonomy" id="6978"/>
    <lineage>
        <taxon>Eukaryota</taxon>
        <taxon>Metazoa</taxon>
        <taxon>Ecdysozoa</taxon>
        <taxon>Arthropoda</taxon>
        <taxon>Hexapoda</taxon>
        <taxon>Insecta</taxon>
        <taxon>Pterygota</taxon>
        <taxon>Neoptera</taxon>
        <taxon>Polyneoptera</taxon>
        <taxon>Dictyoptera</taxon>
        <taxon>Blattodea</taxon>
        <taxon>Blattoidea</taxon>
        <taxon>Blattidae</taxon>
        <taxon>Blattinae</taxon>
        <taxon>Periplaneta</taxon>
    </lineage>
</organism>
<proteinExistence type="predicted"/>
<sequence>MCTYVAADLGPDSPEFSFWLEDHKRSGKIQKNYVDSSNAMEMVAAKRRWFRPEKSKFRYNTILSYGDARRHKFNDKERCAGEDWLSAILPEATSAVRAMGFNKTTVSKFFENLTVCMEKHKFLPTRIYNVDETGLTAVPKTQPKVLAQKRRRQVGTLVSAERGQLVTAEIGFSAAGQYIPLLIFPRIMMEELLDGAPPGTIAICHPSGWM</sequence>
<evidence type="ECO:0000313" key="2">
    <source>
        <dbReference type="Proteomes" id="UP001148838"/>
    </source>
</evidence>
<gene>
    <name evidence="1" type="ORF">ANN_20610</name>
</gene>
<evidence type="ECO:0000313" key="1">
    <source>
        <dbReference type="EMBL" id="KAJ4431996.1"/>
    </source>
</evidence>
<accession>A0ABQ8SD20</accession>
<reference evidence="1 2" key="1">
    <citation type="journal article" date="2022" name="Allergy">
        <title>Genome assembly and annotation of Periplaneta americana reveal a comprehensive cockroach allergen profile.</title>
        <authorList>
            <person name="Wang L."/>
            <person name="Xiong Q."/>
            <person name="Saelim N."/>
            <person name="Wang L."/>
            <person name="Nong W."/>
            <person name="Wan A.T."/>
            <person name="Shi M."/>
            <person name="Liu X."/>
            <person name="Cao Q."/>
            <person name="Hui J.H.L."/>
            <person name="Sookrung N."/>
            <person name="Leung T.F."/>
            <person name="Tungtrongchitr A."/>
            <person name="Tsui S.K.W."/>
        </authorList>
    </citation>
    <scope>NUCLEOTIDE SEQUENCE [LARGE SCALE GENOMIC DNA]</scope>
    <source>
        <strain evidence="1">PWHHKU_190912</strain>
    </source>
</reference>
<evidence type="ECO:0008006" key="3">
    <source>
        <dbReference type="Google" id="ProtNLM"/>
    </source>
</evidence>
<dbReference type="EMBL" id="JAJSOF020000029">
    <property type="protein sequence ID" value="KAJ4431996.1"/>
    <property type="molecule type" value="Genomic_DNA"/>
</dbReference>